<keyword evidence="4" id="KW-0598">Phosphotransferase system</keyword>
<dbReference type="InterPro" id="IPR050399">
    <property type="entry name" value="HPr"/>
</dbReference>
<reference evidence="6 7" key="1">
    <citation type="submission" date="2020-08" db="EMBL/GenBank/DDBJ databases">
        <title>Genomic Encyclopedia of Type Strains, Phase III (KMG-III): the genomes of soil and plant-associated and newly described type strains.</title>
        <authorList>
            <person name="Whitman W."/>
        </authorList>
    </citation>
    <scope>NUCLEOTIDE SEQUENCE [LARGE SCALE GENOMIC DNA]</scope>
    <source>
        <strain evidence="6 7">CECT 8571</strain>
    </source>
</reference>
<dbReference type="RefSeq" id="WP_183910647.1">
    <property type="nucleotide sequence ID" value="NZ_JACHXZ010000003.1"/>
</dbReference>
<name>A0A839URR4_9GAMM</name>
<comment type="subcellular location">
    <subcellularLocation>
        <location evidence="1">Cytoplasm</location>
    </subcellularLocation>
</comment>
<evidence type="ECO:0000313" key="6">
    <source>
        <dbReference type="EMBL" id="MBB3169159.1"/>
    </source>
</evidence>
<dbReference type="InterPro" id="IPR002114">
    <property type="entry name" value="PTS_HPr_Ser_P_site"/>
</dbReference>
<dbReference type="SUPFAM" id="SSF55594">
    <property type="entry name" value="HPr-like"/>
    <property type="match status" value="1"/>
</dbReference>
<dbReference type="InterPro" id="IPR035895">
    <property type="entry name" value="HPr-like_sf"/>
</dbReference>
<dbReference type="PRINTS" id="PR00107">
    <property type="entry name" value="PHOSPHOCPHPR"/>
</dbReference>
<dbReference type="Pfam" id="PF00381">
    <property type="entry name" value="PTS-HPr"/>
    <property type="match status" value="1"/>
</dbReference>
<keyword evidence="3" id="KW-0963">Cytoplasm</keyword>
<evidence type="ECO:0000256" key="4">
    <source>
        <dbReference type="ARBA" id="ARBA00022683"/>
    </source>
</evidence>
<dbReference type="CDD" id="cd00367">
    <property type="entry name" value="PTS-HPr_like"/>
    <property type="match status" value="1"/>
</dbReference>
<dbReference type="GO" id="GO:0009401">
    <property type="term" value="P:phosphoenolpyruvate-dependent sugar phosphotransferase system"/>
    <property type="evidence" value="ECO:0007669"/>
    <property type="project" value="UniProtKB-KW"/>
</dbReference>
<keyword evidence="7" id="KW-1185">Reference proteome</keyword>
<evidence type="ECO:0000259" key="5">
    <source>
        <dbReference type="PROSITE" id="PS51350"/>
    </source>
</evidence>
<dbReference type="PANTHER" id="PTHR33705">
    <property type="entry name" value="PHOSPHOCARRIER PROTEIN HPR"/>
    <property type="match status" value="1"/>
</dbReference>
<proteinExistence type="inferred from homology"/>
<dbReference type="InterPro" id="IPR001020">
    <property type="entry name" value="PTS_HPr_His_P_site"/>
</dbReference>
<dbReference type="NCBIfam" id="TIGR01003">
    <property type="entry name" value="PTS_HPr_family"/>
    <property type="match status" value="1"/>
</dbReference>
<accession>A0A839URR4</accession>
<evidence type="ECO:0000256" key="3">
    <source>
        <dbReference type="ARBA" id="ARBA00022490"/>
    </source>
</evidence>
<dbReference type="Gene3D" id="3.30.1340.10">
    <property type="entry name" value="HPr-like"/>
    <property type="match status" value="1"/>
</dbReference>
<dbReference type="GO" id="GO:0005737">
    <property type="term" value="C:cytoplasm"/>
    <property type="evidence" value="ECO:0007669"/>
    <property type="project" value="UniProtKB-SubCell"/>
</dbReference>
<evidence type="ECO:0000256" key="1">
    <source>
        <dbReference type="ARBA" id="ARBA00004496"/>
    </source>
</evidence>
<feature type="domain" description="HPr" evidence="5">
    <location>
        <begin position="1"/>
        <end position="87"/>
    </location>
</feature>
<comment type="caution">
    <text evidence="6">The sequence shown here is derived from an EMBL/GenBank/DDBJ whole genome shotgun (WGS) entry which is preliminary data.</text>
</comment>
<dbReference type="AlphaFoldDB" id="A0A839URR4"/>
<evidence type="ECO:0000313" key="7">
    <source>
        <dbReference type="Proteomes" id="UP000559987"/>
    </source>
</evidence>
<evidence type="ECO:0000256" key="2">
    <source>
        <dbReference type="ARBA" id="ARBA00010736"/>
    </source>
</evidence>
<organism evidence="6 7">
    <name type="scientific">Simiduia aestuariiviva</name>
    <dbReference type="NCBI Taxonomy" id="1510459"/>
    <lineage>
        <taxon>Bacteria</taxon>
        <taxon>Pseudomonadati</taxon>
        <taxon>Pseudomonadota</taxon>
        <taxon>Gammaproteobacteria</taxon>
        <taxon>Cellvibrionales</taxon>
        <taxon>Cellvibrionaceae</taxon>
        <taxon>Simiduia</taxon>
    </lineage>
</organism>
<sequence>MERQVEIINKLGLHARAAAKMATLAARFGCKIQAVVEGKQVDAKSVMSLMLLAAGKGTHMTLITEGDDAEEAMTALVALIDDRFGEGE</sequence>
<comment type="similarity">
    <text evidence="2">Belongs to the HPr family.</text>
</comment>
<dbReference type="PROSITE" id="PS51350">
    <property type="entry name" value="PTS_HPR_DOM"/>
    <property type="match status" value="1"/>
</dbReference>
<dbReference type="PANTHER" id="PTHR33705:SF2">
    <property type="entry name" value="PHOSPHOCARRIER PROTEIN NPR"/>
    <property type="match status" value="1"/>
</dbReference>
<dbReference type="Proteomes" id="UP000559987">
    <property type="component" value="Unassembled WGS sequence"/>
</dbReference>
<dbReference type="EMBL" id="JACHXZ010000003">
    <property type="protein sequence ID" value="MBB3169159.1"/>
    <property type="molecule type" value="Genomic_DNA"/>
</dbReference>
<protein>
    <submittedName>
        <fullName evidence="6">Phosphocarrier protein</fullName>
    </submittedName>
</protein>
<gene>
    <name evidence="6" type="ORF">FHS30_002367</name>
</gene>
<dbReference type="PROSITE" id="PS00589">
    <property type="entry name" value="PTS_HPR_SER"/>
    <property type="match status" value="1"/>
</dbReference>
<dbReference type="InterPro" id="IPR000032">
    <property type="entry name" value="HPr-like"/>
</dbReference>
<dbReference type="PROSITE" id="PS00369">
    <property type="entry name" value="PTS_HPR_HIS"/>
    <property type="match status" value="1"/>
</dbReference>